<dbReference type="SUPFAM" id="SSF53784">
    <property type="entry name" value="Phosphofructokinase"/>
    <property type="match status" value="1"/>
</dbReference>
<dbReference type="NCBIfam" id="TIGR02482">
    <property type="entry name" value="PFKA_ATP"/>
    <property type="match status" value="1"/>
</dbReference>
<feature type="domain" description="Phosphofructokinase" evidence="15">
    <location>
        <begin position="3"/>
        <end position="274"/>
    </location>
</feature>
<comment type="pathway">
    <text evidence="3 14">Carbohydrate degradation; glycolysis; D-glyceraldehyde 3-phosphate and glycerone phosphate from D-glucose: step 3/4.</text>
</comment>
<evidence type="ECO:0000256" key="7">
    <source>
        <dbReference type="ARBA" id="ARBA00022723"/>
    </source>
</evidence>
<keyword evidence="17" id="KW-1185">Reference proteome</keyword>
<comment type="subunit">
    <text evidence="14">Homotetramer.</text>
</comment>
<keyword evidence="12 14" id="KW-0324">Glycolysis</keyword>
<dbReference type="GO" id="GO:0061621">
    <property type="term" value="P:canonical glycolysis"/>
    <property type="evidence" value="ECO:0007669"/>
    <property type="project" value="TreeGrafter"/>
</dbReference>
<keyword evidence="7 14" id="KW-0479">Metal-binding</keyword>
<protein>
    <recommendedName>
        <fullName evidence="14">ATP-dependent 6-phosphofructokinase</fullName>
        <shortName evidence="14">ATP-PFK</shortName>
        <shortName evidence="14">Phosphofructokinase</shortName>
        <ecNumber evidence="14">2.7.1.11</ecNumber>
    </recommendedName>
    <alternativeName>
        <fullName evidence="14">Phosphohexokinase</fullName>
    </alternativeName>
</protein>
<evidence type="ECO:0000256" key="11">
    <source>
        <dbReference type="ARBA" id="ARBA00022842"/>
    </source>
</evidence>
<feature type="binding site" description="in other chain" evidence="14">
    <location>
        <position position="154"/>
    </location>
    <ligand>
        <name>ADP</name>
        <dbReference type="ChEBI" id="CHEBI:456216"/>
        <note>allosteric activator; ligand shared between dimeric partners</note>
    </ligand>
</feature>
<dbReference type="PROSITE" id="PS00433">
    <property type="entry name" value="PHOSPHOFRUCTOKINASE"/>
    <property type="match status" value="1"/>
</dbReference>
<feature type="binding site" evidence="14">
    <location>
        <position position="243"/>
    </location>
    <ligand>
        <name>substrate</name>
        <note>ligand shared between dimeric partners</note>
    </ligand>
</feature>
<feature type="binding site" description="in other chain" evidence="14">
    <location>
        <begin position="249"/>
        <end position="252"/>
    </location>
    <ligand>
        <name>substrate</name>
        <note>ligand shared between dimeric partners</note>
    </ligand>
</feature>
<evidence type="ECO:0000256" key="1">
    <source>
        <dbReference type="ARBA" id="ARBA00001946"/>
    </source>
</evidence>
<dbReference type="PANTHER" id="PTHR13697">
    <property type="entry name" value="PHOSPHOFRUCTOKINASE"/>
    <property type="match status" value="1"/>
</dbReference>
<dbReference type="GO" id="GO:0042802">
    <property type="term" value="F:identical protein binding"/>
    <property type="evidence" value="ECO:0007669"/>
    <property type="project" value="TreeGrafter"/>
</dbReference>
<comment type="function">
    <text evidence="14">Catalyzes the phosphorylation of D-fructose 6-phosphate to fructose 1,6-bisphosphate by ATP, the first committing step of glycolysis.</text>
</comment>
<dbReference type="OrthoDB" id="9802503at2"/>
<evidence type="ECO:0000256" key="9">
    <source>
        <dbReference type="ARBA" id="ARBA00022777"/>
    </source>
</evidence>
<dbReference type="GO" id="GO:0046872">
    <property type="term" value="F:metal ion binding"/>
    <property type="evidence" value="ECO:0007669"/>
    <property type="project" value="UniProtKB-KW"/>
</dbReference>
<keyword evidence="9 14" id="KW-0418">Kinase</keyword>
<dbReference type="GO" id="GO:0003872">
    <property type="term" value="F:6-phosphofructokinase activity"/>
    <property type="evidence" value="ECO:0007669"/>
    <property type="project" value="UniProtKB-UniRule"/>
</dbReference>
<dbReference type="Pfam" id="PF00365">
    <property type="entry name" value="PFK"/>
    <property type="match status" value="1"/>
</dbReference>
<keyword evidence="8 14" id="KW-0547">Nucleotide-binding</keyword>
<comment type="caution">
    <text evidence="14">Lacks conserved residue(s) required for the propagation of feature annotation.</text>
</comment>
<comment type="caution">
    <text evidence="16">The sequence shown here is derived from an EMBL/GenBank/DDBJ whole genome shotgun (WGS) entry which is preliminary data.</text>
</comment>
<evidence type="ECO:0000313" key="17">
    <source>
        <dbReference type="Proteomes" id="UP000194141"/>
    </source>
</evidence>
<feature type="active site" description="Proton acceptor" evidence="14">
    <location>
        <position position="127"/>
    </location>
</feature>
<dbReference type="InterPro" id="IPR012828">
    <property type="entry name" value="PFKA_ATP_prok"/>
</dbReference>
<feature type="binding site" description="in other chain" evidence="14">
    <location>
        <position position="222"/>
    </location>
    <ligand>
        <name>substrate</name>
        <note>ligand shared between dimeric partners</note>
    </ligand>
</feature>
<evidence type="ECO:0000313" key="16">
    <source>
        <dbReference type="EMBL" id="OSS42312.1"/>
    </source>
</evidence>
<feature type="binding site" description="in other chain" evidence="14">
    <location>
        <begin position="125"/>
        <end position="127"/>
    </location>
    <ligand>
        <name>substrate</name>
        <note>ligand shared between dimeric partners</note>
    </ligand>
</feature>
<reference evidence="16 17" key="1">
    <citation type="journal article" date="2017" name="Front. Microbiol.">
        <title>Genome Sequence of Desulfurella amilsii Strain TR1 and Comparative Genomics of Desulfurellaceae Family.</title>
        <authorList>
            <person name="Florentino A.P."/>
            <person name="Stams A.J."/>
            <person name="Sanchez-Andrea I."/>
        </authorList>
    </citation>
    <scope>NUCLEOTIDE SEQUENCE [LARGE SCALE GENOMIC DNA]</scope>
    <source>
        <strain evidence="16 17">TR1</strain>
    </source>
</reference>
<dbReference type="Gene3D" id="3.40.50.450">
    <property type="match status" value="1"/>
</dbReference>
<sequence length="318" mass="34736">MKRIGVLTSGGDCSGINATLKAIVEEAYKNNIRVTGFLEGYNGLVNDLAIELTPMQVSGILQRGGTILMTSRCEEFMQESGFNKALKTLKEEEIEGLIVIGGDGSLRGAKKLVEAGVLCVGIPESIDNDIYGTDMALGVDTALNIITNAIDIIRDTASSHKRAFVIETMGRESGYLALMSAMASGAEAVLIPEIDYDIDSIMQRLKLEHERGRKYSIIVIAEGVKKTQEVAEKLKVEAEFDTRLTILGHIQRGGNPSVFDRTLGMRMGIRAVQSIINKKSSVIGLQGNDLKNVPFDVVFSNKKVFNDMMLEFARLKSR</sequence>
<dbReference type="PANTHER" id="PTHR13697:SF4">
    <property type="entry name" value="ATP-DEPENDENT 6-PHOSPHOFRUCTOKINASE"/>
    <property type="match status" value="1"/>
</dbReference>
<name>A0A1X4XXP1_9BACT</name>
<evidence type="ECO:0000256" key="14">
    <source>
        <dbReference type="HAMAP-Rule" id="MF_00339"/>
    </source>
</evidence>
<dbReference type="GO" id="GO:0005945">
    <property type="term" value="C:6-phosphofructokinase complex"/>
    <property type="evidence" value="ECO:0007669"/>
    <property type="project" value="TreeGrafter"/>
</dbReference>
<dbReference type="Proteomes" id="UP000194141">
    <property type="component" value="Unassembled WGS sequence"/>
</dbReference>
<feature type="binding site" description="in other chain" evidence="14">
    <location>
        <begin position="185"/>
        <end position="187"/>
    </location>
    <ligand>
        <name>ADP</name>
        <dbReference type="ChEBI" id="CHEBI:456216"/>
        <note>allosteric activator; ligand shared between dimeric partners</note>
    </ligand>
</feature>
<dbReference type="GO" id="GO:0030388">
    <property type="term" value="P:fructose 1,6-bisphosphate metabolic process"/>
    <property type="evidence" value="ECO:0007669"/>
    <property type="project" value="TreeGrafter"/>
</dbReference>
<feature type="binding site" evidence="14">
    <location>
        <position position="11"/>
    </location>
    <ligand>
        <name>ATP</name>
        <dbReference type="ChEBI" id="CHEBI:30616"/>
    </ligand>
</feature>
<dbReference type="PIRSF" id="PIRSF000532">
    <property type="entry name" value="ATP_PFK_prok"/>
    <property type="match status" value="1"/>
</dbReference>
<dbReference type="EMBL" id="MDSU01000018">
    <property type="protein sequence ID" value="OSS42312.1"/>
    <property type="molecule type" value="Genomic_DNA"/>
</dbReference>
<keyword evidence="4 14" id="KW-0963">Cytoplasm</keyword>
<dbReference type="InterPro" id="IPR035966">
    <property type="entry name" value="PKF_sf"/>
</dbReference>
<comment type="cofactor">
    <cofactor evidence="1 14">
        <name>Mg(2+)</name>
        <dbReference type="ChEBI" id="CHEBI:18420"/>
    </cofactor>
</comment>
<feature type="binding site" evidence="14">
    <location>
        <position position="162"/>
    </location>
    <ligand>
        <name>substrate</name>
        <note>ligand shared between dimeric partners</note>
    </ligand>
</feature>
<dbReference type="AlphaFoldDB" id="A0A1X4XXP1"/>
<dbReference type="InterPro" id="IPR012003">
    <property type="entry name" value="ATP_PFK_prok-type"/>
</dbReference>
<dbReference type="UniPathway" id="UPA00109">
    <property type="reaction ID" value="UER00182"/>
</dbReference>
<feature type="binding site" evidence="14">
    <location>
        <begin position="102"/>
        <end position="105"/>
    </location>
    <ligand>
        <name>ATP</name>
        <dbReference type="ChEBI" id="CHEBI:30616"/>
    </ligand>
</feature>
<evidence type="ECO:0000256" key="6">
    <source>
        <dbReference type="ARBA" id="ARBA00022679"/>
    </source>
</evidence>
<evidence type="ECO:0000256" key="10">
    <source>
        <dbReference type="ARBA" id="ARBA00022840"/>
    </source>
</evidence>
<keyword evidence="6 14" id="KW-0808">Transferase</keyword>
<feature type="binding site" description="in other chain" evidence="14">
    <location>
        <begin position="169"/>
        <end position="171"/>
    </location>
    <ligand>
        <name>substrate</name>
        <note>ligand shared between dimeric partners</note>
    </ligand>
</feature>
<organism evidence="16 17">
    <name type="scientific">Desulfurella amilsii</name>
    <dbReference type="NCBI Taxonomy" id="1562698"/>
    <lineage>
        <taxon>Bacteria</taxon>
        <taxon>Pseudomonadati</taxon>
        <taxon>Campylobacterota</taxon>
        <taxon>Desulfurellia</taxon>
        <taxon>Desulfurellales</taxon>
        <taxon>Desulfurellaceae</taxon>
        <taxon>Desulfurella</taxon>
    </lineage>
</organism>
<evidence type="ECO:0000256" key="12">
    <source>
        <dbReference type="ARBA" id="ARBA00023152"/>
    </source>
</evidence>
<comment type="subcellular location">
    <subcellularLocation>
        <location evidence="2 14">Cytoplasm</location>
    </subcellularLocation>
</comment>
<dbReference type="InterPro" id="IPR022953">
    <property type="entry name" value="ATP_PFK"/>
</dbReference>
<evidence type="ECO:0000256" key="3">
    <source>
        <dbReference type="ARBA" id="ARBA00004679"/>
    </source>
</evidence>
<proteinExistence type="inferred from homology"/>
<evidence type="ECO:0000256" key="5">
    <source>
        <dbReference type="ARBA" id="ARBA00022533"/>
    </source>
</evidence>
<dbReference type="PRINTS" id="PR00476">
    <property type="entry name" value="PHFRCTKINASE"/>
</dbReference>
<comment type="catalytic activity">
    <reaction evidence="13 14">
        <text>beta-D-fructose 6-phosphate + ATP = beta-D-fructose 1,6-bisphosphate + ADP + H(+)</text>
        <dbReference type="Rhea" id="RHEA:16109"/>
        <dbReference type="ChEBI" id="CHEBI:15378"/>
        <dbReference type="ChEBI" id="CHEBI:30616"/>
        <dbReference type="ChEBI" id="CHEBI:32966"/>
        <dbReference type="ChEBI" id="CHEBI:57634"/>
        <dbReference type="ChEBI" id="CHEBI:456216"/>
        <dbReference type="EC" id="2.7.1.11"/>
    </reaction>
</comment>
<dbReference type="GO" id="GO:0048029">
    <property type="term" value="F:monosaccharide binding"/>
    <property type="evidence" value="ECO:0007669"/>
    <property type="project" value="TreeGrafter"/>
</dbReference>
<dbReference type="HAMAP" id="MF_00339">
    <property type="entry name" value="Phosphofructokinase_I_B1"/>
    <property type="match status" value="1"/>
</dbReference>
<dbReference type="EC" id="2.7.1.11" evidence="14"/>
<evidence type="ECO:0000256" key="13">
    <source>
        <dbReference type="ARBA" id="ARBA00048070"/>
    </source>
</evidence>
<keyword evidence="5 14" id="KW-0021">Allosteric enzyme</keyword>
<gene>
    <name evidence="14" type="primary">pfkA</name>
    <name evidence="16" type="ORF">DESAMIL20_1865</name>
</gene>
<feature type="binding site" description="in other chain" evidence="14">
    <location>
        <position position="211"/>
    </location>
    <ligand>
        <name>ADP</name>
        <dbReference type="ChEBI" id="CHEBI:456216"/>
        <note>allosteric activator; ligand shared between dimeric partners</note>
    </ligand>
</feature>
<dbReference type="Gene3D" id="3.40.50.460">
    <property type="entry name" value="Phosphofructokinase domain"/>
    <property type="match status" value="1"/>
</dbReference>
<dbReference type="STRING" id="1562698.DESAMIL20_1865"/>
<dbReference type="InterPro" id="IPR015912">
    <property type="entry name" value="Phosphofructokinase_CS"/>
</dbReference>
<dbReference type="GO" id="GO:0005524">
    <property type="term" value="F:ATP binding"/>
    <property type="evidence" value="ECO:0007669"/>
    <property type="project" value="UniProtKB-UniRule"/>
</dbReference>
<keyword evidence="11 14" id="KW-0460">Magnesium</keyword>
<dbReference type="NCBIfam" id="NF002872">
    <property type="entry name" value="PRK03202.1"/>
    <property type="match status" value="1"/>
</dbReference>
<dbReference type="FunFam" id="3.40.50.460:FF:000002">
    <property type="entry name" value="ATP-dependent 6-phosphofructokinase"/>
    <property type="match status" value="1"/>
</dbReference>
<evidence type="ECO:0000256" key="2">
    <source>
        <dbReference type="ARBA" id="ARBA00004496"/>
    </source>
</evidence>
<comment type="similarity">
    <text evidence="14">Belongs to the phosphofructokinase type A (PFKA) family. ATP-dependent PFK group I subfamily. Prokaryotic clade 'B1' sub-subfamily.</text>
</comment>
<feature type="binding site" evidence="14">
    <location>
        <position position="103"/>
    </location>
    <ligand>
        <name>Mg(2+)</name>
        <dbReference type="ChEBI" id="CHEBI:18420"/>
        <note>catalytic</note>
    </ligand>
</feature>
<evidence type="ECO:0000259" key="15">
    <source>
        <dbReference type="Pfam" id="PF00365"/>
    </source>
</evidence>
<dbReference type="GO" id="GO:0006002">
    <property type="term" value="P:fructose 6-phosphate metabolic process"/>
    <property type="evidence" value="ECO:0007669"/>
    <property type="project" value="UniProtKB-UniRule"/>
</dbReference>
<keyword evidence="10 14" id="KW-0067">ATP-binding</keyword>
<comment type="activity regulation">
    <text evidence="14">Allosterically activated by ADP and other diphosphonucleosides, and allosterically inhibited by phosphoenolpyruvate.</text>
</comment>
<dbReference type="GO" id="GO:0016208">
    <property type="term" value="F:AMP binding"/>
    <property type="evidence" value="ECO:0007669"/>
    <property type="project" value="TreeGrafter"/>
</dbReference>
<feature type="binding site" evidence="14">
    <location>
        <begin position="72"/>
        <end position="73"/>
    </location>
    <ligand>
        <name>ATP</name>
        <dbReference type="ChEBI" id="CHEBI:30616"/>
    </ligand>
</feature>
<dbReference type="InterPro" id="IPR000023">
    <property type="entry name" value="Phosphofructokinase_dom"/>
</dbReference>
<dbReference type="GO" id="GO:0070095">
    <property type="term" value="F:fructose-6-phosphate binding"/>
    <property type="evidence" value="ECO:0007669"/>
    <property type="project" value="TreeGrafter"/>
</dbReference>
<evidence type="ECO:0000256" key="4">
    <source>
        <dbReference type="ARBA" id="ARBA00022490"/>
    </source>
</evidence>
<evidence type="ECO:0000256" key="8">
    <source>
        <dbReference type="ARBA" id="ARBA00022741"/>
    </source>
</evidence>
<accession>A0A1X4XXP1</accession>
<dbReference type="RefSeq" id="WP_086034567.1">
    <property type="nucleotide sequence ID" value="NZ_MDSU01000018.1"/>
</dbReference>